<evidence type="ECO:0000313" key="2">
    <source>
        <dbReference type="EMBL" id="PLW25612.1"/>
    </source>
</evidence>
<evidence type="ECO:0000256" key="1">
    <source>
        <dbReference type="ARBA" id="ARBA00023172"/>
    </source>
</evidence>
<dbReference type="AlphaFoldDB" id="A0A2N5TJD8"/>
<dbReference type="InterPro" id="IPR052925">
    <property type="entry name" value="Phage_Integrase-like_Recomb"/>
</dbReference>
<dbReference type="Proteomes" id="UP000235392">
    <property type="component" value="Unassembled WGS sequence"/>
</dbReference>
<evidence type="ECO:0000313" key="4">
    <source>
        <dbReference type="Proteomes" id="UP000235388"/>
    </source>
</evidence>
<gene>
    <name evidence="2" type="ORF">PCANC_27273</name>
    <name evidence="3" type="ORF">PCASD_23029</name>
</gene>
<proteinExistence type="predicted"/>
<evidence type="ECO:0000313" key="3">
    <source>
        <dbReference type="EMBL" id="PLW26985.1"/>
    </source>
</evidence>
<dbReference type="GO" id="GO:0003677">
    <property type="term" value="F:DNA binding"/>
    <property type="evidence" value="ECO:0007669"/>
    <property type="project" value="InterPro"/>
</dbReference>
<dbReference type="GO" id="GO:0015074">
    <property type="term" value="P:DNA integration"/>
    <property type="evidence" value="ECO:0007669"/>
    <property type="project" value="InterPro"/>
</dbReference>
<name>A0A2N5TJD8_9BASI</name>
<dbReference type="OrthoDB" id="3266428at2759"/>
<dbReference type="InterPro" id="IPR013762">
    <property type="entry name" value="Integrase-like_cat_sf"/>
</dbReference>
<comment type="caution">
    <text evidence="2">The sequence shown here is derived from an EMBL/GenBank/DDBJ whole genome shotgun (WGS) entry which is preliminary data.</text>
</comment>
<evidence type="ECO:0008006" key="6">
    <source>
        <dbReference type="Google" id="ProtNLM"/>
    </source>
</evidence>
<dbReference type="Gene3D" id="1.10.443.10">
    <property type="entry name" value="Intergrase catalytic core"/>
    <property type="match status" value="1"/>
</dbReference>
<protein>
    <recommendedName>
        <fullName evidence="6">Tyr recombinase domain-containing protein</fullName>
    </recommendedName>
</protein>
<sequence>MFWLSKSNQQEIAAKTLKKYLHGIKAWHLLHKQTYPDAANPRLKVLLRSSAGPNAVIPPKEKKGAIHLQHLMSLSEALVSVGPKEDAVLDLALVAFWGLARIGKLTSPLPQGKVDPWTSFLTSNVMWEEFEGEQAIVLTLREAKTCCPSKTQEILLRPLSNMLCPVEAVKRRLIKSNGADPPLLGYYDPNGERVHLTKDTVNKTLNDVWAKGSFGGLTGHSFRVGGASI</sequence>
<reference evidence="4 5" key="1">
    <citation type="submission" date="2017-11" db="EMBL/GenBank/DDBJ databases">
        <title>De novo assembly and phasing of dikaryotic genomes from two isolates of Puccinia coronata f. sp. avenae, the causal agent of oat crown rust.</title>
        <authorList>
            <person name="Miller M.E."/>
            <person name="Zhang Y."/>
            <person name="Omidvar V."/>
            <person name="Sperschneider J."/>
            <person name="Schwessinger B."/>
            <person name="Raley C."/>
            <person name="Palmer J.M."/>
            <person name="Garnica D."/>
            <person name="Upadhyaya N."/>
            <person name="Rathjen J."/>
            <person name="Taylor J.M."/>
            <person name="Park R.F."/>
            <person name="Dodds P.N."/>
            <person name="Hirsch C.D."/>
            <person name="Kianian S.F."/>
            <person name="Figueroa M."/>
        </authorList>
    </citation>
    <scope>NUCLEOTIDE SEQUENCE [LARGE SCALE GENOMIC DNA]</scope>
    <source>
        <strain evidence="2">12NC29</strain>
        <strain evidence="3">12SD80</strain>
    </source>
</reference>
<evidence type="ECO:0000313" key="5">
    <source>
        <dbReference type="Proteomes" id="UP000235392"/>
    </source>
</evidence>
<dbReference type="EMBL" id="PGCI01000431">
    <property type="protein sequence ID" value="PLW26985.1"/>
    <property type="molecule type" value="Genomic_DNA"/>
</dbReference>
<dbReference type="PANTHER" id="PTHR34605:SF3">
    <property type="entry name" value="P CELL-TYPE AGGLUTINATION PROTEIN MAP4-LIKE-RELATED"/>
    <property type="match status" value="1"/>
</dbReference>
<dbReference type="GO" id="GO:0006310">
    <property type="term" value="P:DNA recombination"/>
    <property type="evidence" value="ECO:0007669"/>
    <property type="project" value="UniProtKB-KW"/>
</dbReference>
<dbReference type="EMBL" id="PGCJ01000603">
    <property type="protein sequence ID" value="PLW25612.1"/>
    <property type="molecule type" value="Genomic_DNA"/>
</dbReference>
<dbReference type="SUPFAM" id="SSF56349">
    <property type="entry name" value="DNA breaking-rejoining enzymes"/>
    <property type="match status" value="1"/>
</dbReference>
<organism evidence="2 4">
    <name type="scientific">Puccinia coronata f. sp. avenae</name>
    <dbReference type="NCBI Taxonomy" id="200324"/>
    <lineage>
        <taxon>Eukaryota</taxon>
        <taxon>Fungi</taxon>
        <taxon>Dikarya</taxon>
        <taxon>Basidiomycota</taxon>
        <taxon>Pucciniomycotina</taxon>
        <taxon>Pucciniomycetes</taxon>
        <taxon>Pucciniales</taxon>
        <taxon>Pucciniaceae</taxon>
        <taxon>Puccinia</taxon>
    </lineage>
</organism>
<dbReference type="InterPro" id="IPR011010">
    <property type="entry name" value="DNA_brk_join_enz"/>
</dbReference>
<keyword evidence="1" id="KW-0233">DNA recombination</keyword>
<keyword evidence="4" id="KW-1185">Reference proteome</keyword>
<dbReference type="STRING" id="200324.A0A2N5TJD8"/>
<accession>A0A2N5TJD8</accession>
<dbReference type="Proteomes" id="UP000235388">
    <property type="component" value="Unassembled WGS sequence"/>
</dbReference>
<dbReference type="PANTHER" id="PTHR34605">
    <property type="entry name" value="PHAGE_INTEGRASE DOMAIN-CONTAINING PROTEIN"/>
    <property type="match status" value="1"/>
</dbReference>